<dbReference type="Proteomes" id="UP000233766">
    <property type="component" value="Unassembled WGS sequence"/>
</dbReference>
<dbReference type="EMBL" id="PJMW01000002">
    <property type="protein sequence ID" value="PKV77635.1"/>
    <property type="molecule type" value="Genomic_DNA"/>
</dbReference>
<gene>
    <name evidence="1" type="ORF">ATK86_1985</name>
</gene>
<comment type="caution">
    <text evidence="1">The sequence shown here is derived from an EMBL/GenBank/DDBJ whole genome shotgun (WGS) entry which is preliminary data.</text>
</comment>
<dbReference type="RefSeq" id="WP_143875930.1">
    <property type="nucleotide sequence ID" value="NZ_PJMW01000002.1"/>
</dbReference>
<reference evidence="1 2" key="1">
    <citation type="submission" date="2017-12" db="EMBL/GenBank/DDBJ databases">
        <title>Sequencing the genomes of 1000 Actinobacteria strains.</title>
        <authorList>
            <person name="Klenk H.-P."/>
        </authorList>
    </citation>
    <scope>NUCLEOTIDE SEQUENCE [LARGE SCALE GENOMIC DNA]</scope>
    <source>
        <strain evidence="1 2">DSM 44489</strain>
    </source>
</reference>
<protein>
    <recommendedName>
        <fullName evidence="3">PknH-like protein</fullName>
    </recommendedName>
</protein>
<name>A0A2N3V7Q5_9NOCA</name>
<evidence type="ECO:0008006" key="3">
    <source>
        <dbReference type="Google" id="ProtNLM"/>
    </source>
</evidence>
<evidence type="ECO:0000313" key="1">
    <source>
        <dbReference type="EMBL" id="PKV77635.1"/>
    </source>
</evidence>
<dbReference type="AlphaFoldDB" id="A0A2N3V7Q5"/>
<sequence length="230" mass="24076">MTSVAGVCRNRWAGRAAVVLVGVAFATAGCAEERPAIVALKSLPRLVEYPEGYSMPSKVESISADQPGTAVPLTFTDDSCRSLIENPVGAGAKESVTSGANPAVFLVQIVESDLSVAELTTLARRCADVEARTGTGSTLRMAVTAMDPPKTGAAESVAIRTTGTQETRIGDAPPTRTPIGQQRYLARVGKYVVSALAILPPMPEQGLAAEIGVLGHVYRIAVDRLVNETR</sequence>
<keyword evidence="2" id="KW-1185">Reference proteome</keyword>
<organism evidence="1 2">
    <name type="scientific">Nocardia fluminea</name>
    <dbReference type="NCBI Taxonomy" id="134984"/>
    <lineage>
        <taxon>Bacteria</taxon>
        <taxon>Bacillati</taxon>
        <taxon>Actinomycetota</taxon>
        <taxon>Actinomycetes</taxon>
        <taxon>Mycobacteriales</taxon>
        <taxon>Nocardiaceae</taxon>
        <taxon>Nocardia</taxon>
    </lineage>
</organism>
<proteinExistence type="predicted"/>
<evidence type="ECO:0000313" key="2">
    <source>
        <dbReference type="Proteomes" id="UP000233766"/>
    </source>
</evidence>
<dbReference type="OrthoDB" id="4555303at2"/>
<accession>A0A2N3V7Q5</accession>